<reference evidence="8" key="1">
    <citation type="submission" date="2017-09" db="EMBL/GenBank/DDBJ databases">
        <title>FDA dAtabase for Regulatory Grade micrObial Sequences (FDA-ARGOS): Supporting development and validation of Infectious Disease Dx tests.</title>
        <authorList>
            <person name="Minogue T."/>
            <person name="Wolcott M."/>
            <person name="Wasieloski L."/>
            <person name="Aguilar W."/>
            <person name="Moore D."/>
            <person name="Tallon L."/>
            <person name="Sadzewicz L."/>
            <person name="Ott S."/>
            <person name="Zhao X."/>
            <person name="Nagaraj S."/>
            <person name="Vavikolanu K."/>
            <person name="Aluvathingal J."/>
            <person name="Nadendla S."/>
            <person name="Sichtig H."/>
        </authorList>
    </citation>
    <scope>NUCLEOTIDE SEQUENCE [LARGE SCALE GENOMIC DNA]</scope>
    <source>
        <strain evidence="8">FDAARGOS_390</strain>
    </source>
</reference>
<feature type="domain" description="Pyruvate carboxyltransferase" evidence="6">
    <location>
        <begin position="25"/>
        <end position="292"/>
    </location>
</feature>
<dbReference type="PANTHER" id="PTHR42738">
    <property type="entry name" value="HYDROXYMETHYLGLUTARYL-COA LYASE"/>
    <property type="match status" value="1"/>
</dbReference>
<dbReference type="EC" id="4.1.3.4" evidence="3"/>
<comment type="pathway">
    <text evidence="1">Metabolic intermediate metabolism; (S)-3-hydroxy-3-methylglutaryl-CoA degradation; acetoacetate from (S)-3-hydroxy-3-methylglutaryl-CoA: step 1/1.</text>
</comment>
<evidence type="ECO:0000259" key="6">
    <source>
        <dbReference type="PROSITE" id="PS50991"/>
    </source>
</evidence>
<dbReference type="PANTHER" id="PTHR42738:SF7">
    <property type="entry name" value="HYDROXYMETHYLGLUTARYL-COA LYASE"/>
    <property type="match status" value="1"/>
</dbReference>
<comment type="similarity">
    <text evidence="2">Belongs to the HMG-CoA lyase family.</text>
</comment>
<evidence type="ECO:0000313" key="8">
    <source>
        <dbReference type="Proteomes" id="UP000220629"/>
    </source>
</evidence>
<dbReference type="Pfam" id="PF00682">
    <property type="entry name" value="HMGL-like"/>
    <property type="match status" value="1"/>
</dbReference>
<dbReference type="GO" id="GO:0006552">
    <property type="term" value="P:L-leucine catabolic process"/>
    <property type="evidence" value="ECO:0007669"/>
    <property type="project" value="TreeGrafter"/>
</dbReference>
<evidence type="ECO:0000256" key="4">
    <source>
        <dbReference type="ARBA" id="ARBA00022723"/>
    </source>
</evidence>
<organism evidence="7 8">
    <name type="scientific">Burkholderia gladioli</name>
    <name type="common">Pseudomonas marginata</name>
    <name type="synonym">Phytomonas marginata</name>
    <dbReference type="NCBI Taxonomy" id="28095"/>
    <lineage>
        <taxon>Bacteria</taxon>
        <taxon>Pseudomonadati</taxon>
        <taxon>Pseudomonadota</taxon>
        <taxon>Betaproteobacteria</taxon>
        <taxon>Burkholderiales</taxon>
        <taxon>Burkholderiaceae</taxon>
        <taxon>Burkholderia</taxon>
    </lineage>
</organism>
<evidence type="ECO:0000256" key="3">
    <source>
        <dbReference type="ARBA" id="ARBA00012910"/>
    </source>
</evidence>
<dbReference type="PROSITE" id="PS50991">
    <property type="entry name" value="PYR_CT"/>
    <property type="match status" value="1"/>
</dbReference>
<comment type="caution">
    <text evidence="7">The sequence shown here is derived from an EMBL/GenBank/DDBJ whole genome shotgun (WGS) entry which is preliminary data.</text>
</comment>
<keyword evidence="5 7" id="KW-0456">Lyase</keyword>
<dbReference type="Gene3D" id="3.20.20.70">
    <property type="entry name" value="Aldolase class I"/>
    <property type="match status" value="1"/>
</dbReference>
<dbReference type="GO" id="GO:0046951">
    <property type="term" value="P:ketone body biosynthetic process"/>
    <property type="evidence" value="ECO:0007669"/>
    <property type="project" value="TreeGrafter"/>
</dbReference>
<protein>
    <recommendedName>
        <fullName evidence="3">hydroxymethylglutaryl-CoA lyase</fullName>
        <ecNumber evidence="3">4.1.3.4</ecNumber>
    </recommendedName>
</protein>
<dbReference type="InterPro" id="IPR000891">
    <property type="entry name" value="PYR_CT"/>
</dbReference>
<dbReference type="FunFam" id="3.20.20.70:FF:000201">
    <property type="entry name" value="Hydroxymethylglutaryl-CoA lyase"/>
    <property type="match status" value="1"/>
</dbReference>
<dbReference type="AlphaFoldDB" id="A0A2A7S659"/>
<evidence type="ECO:0000256" key="5">
    <source>
        <dbReference type="ARBA" id="ARBA00023239"/>
    </source>
</evidence>
<dbReference type="Proteomes" id="UP000220629">
    <property type="component" value="Unassembled WGS sequence"/>
</dbReference>
<dbReference type="CDD" id="cd07938">
    <property type="entry name" value="DRE_TIM_HMGL"/>
    <property type="match status" value="1"/>
</dbReference>
<evidence type="ECO:0000256" key="2">
    <source>
        <dbReference type="ARBA" id="ARBA00009405"/>
    </source>
</evidence>
<accession>A0A2A7S659</accession>
<gene>
    <name evidence="7" type="ORF">CRM94_32540</name>
</gene>
<dbReference type="SUPFAM" id="SSF51569">
    <property type="entry name" value="Aldolase"/>
    <property type="match status" value="1"/>
</dbReference>
<name>A0A2A7S659_BURGA</name>
<dbReference type="GO" id="GO:0046872">
    <property type="term" value="F:metal ion binding"/>
    <property type="evidence" value="ECO:0007669"/>
    <property type="project" value="UniProtKB-KW"/>
</dbReference>
<dbReference type="GO" id="GO:0004419">
    <property type="term" value="F:hydroxymethylglutaryl-CoA lyase activity"/>
    <property type="evidence" value="ECO:0007669"/>
    <property type="project" value="UniProtKB-EC"/>
</dbReference>
<dbReference type="InterPro" id="IPR043594">
    <property type="entry name" value="HMGL"/>
</dbReference>
<evidence type="ECO:0000256" key="1">
    <source>
        <dbReference type="ARBA" id="ARBA00005143"/>
    </source>
</evidence>
<sequence length="326" mass="33208">MAPTERGTPGGGFGDASGVPLPARVRIVEVGPRDGLQNEATLVATATKVELIERLADAGLGHIEAAAFVSPRRVPQMADGAEVLHALPRREGVVLSALVPNRRGLEAALAARCDEVAVFAAATEAFSRANIECSIAESLARFVPVIEAAREAGVPVRGYVSCVMACPYQGEVAPAQAAAVAGELYRMGCHEISLGDTVGRGTPLATRRLVAACAREVPLAALAGHFHDTWGMAVANVCAALAAGIAIFDASVAGIGGCPFSPGATGNLASEDLAYLCEGLGIETGVDLARLVEAGEFISRALGRPGASRAGRAWRAQHAAGAAVCA</sequence>
<dbReference type="EMBL" id="PDDY01000004">
    <property type="protein sequence ID" value="PEH39046.1"/>
    <property type="molecule type" value="Genomic_DNA"/>
</dbReference>
<keyword evidence="4" id="KW-0479">Metal-binding</keyword>
<dbReference type="InterPro" id="IPR013785">
    <property type="entry name" value="Aldolase_TIM"/>
</dbReference>
<evidence type="ECO:0000313" key="7">
    <source>
        <dbReference type="EMBL" id="PEH39046.1"/>
    </source>
</evidence>
<dbReference type="NCBIfam" id="NF004283">
    <property type="entry name" value="PRK05692.1"/>
    <property type="match status" value="1"/>
</dbReference>
<proteinExistence type="inferred from homology"/>